<dbReference type="STRING" id="558173.CDOO_08160"/>
<dbReference type="Pfam" id="PF04314">
    <property type="entry name" value="PCuAC"/>
    <property type="match status" value="1"/>
</dbReference>
<dbReference type="Proteomes" id="UP000029914">
    <property type="component" value="Chromosome"/>
</dbReference>
<evidence type="ECO:0000256" key="1">
    <source>
        <dbReference type="SAM" id="MobiDB-lite"/>
    </source>
</evidence>
<dbReference type="InterPro" id="IPR058248">
    <property type="entry name" value="Lxx211020-like"/>
</dbReference>
<dbReference type="AlphaFoldDB" id="A0A097IGH3"/>
<reference evidence="3 4" key="1">
    <citation type="submission" date="2013-09" db="EMBL/GenBank/DDBJ databases">
        <title>Complete genome sequence of Corynebacterium doosanense CAU 212(T) (=DSM 45436(T)), isolated from activated sludge.</title>
        <authorList>
            <person name="Schaffert L."/>
            <person name="Albersmeier A."/>
            <person name="Kalinowski J."/>
            <person name="Ruckert C."/>
        </authorList>
    </citation>
    <scope>NUCLEOTIDE SEQUENCE [LARGE SCALE GENOMIC DNA]</scope>
    <source>
        <strain evidence="3 4">CAU 212</strain>
    </source>
</reference>
<feature type="compositionally biased region" description="Low complexity" evidence="1">
    <location>
        <begin position="29"/>
        <end position="48"/>
    </location>
</feature>
<dbReference type="eggNOG" id="COG2847">
    <property type="taxonomic scope" value="Bacteria"/>
</dbReference>
<dbReference type="SUPFAM" id="SSF110087">
    <property type="entry name" value="DR1885-like metal-binding protein"/>
    <property type="match status" value="1"/>
</dbReference>
<feature type="region of interest" description="Disordered" evidence="1">
    <location>
        <begin position="22"/>
        <end position="48"/>
    </location>
</feature>
<protein>
    <recommendedName>
        <fullName evidence="5">Copper chaperone PCu(A)C</fullName>
    </recommendedName>
</protein>
<keyword evidence="4" id="KW-1185">Reference proteome</keyword>
<dbReference type="PANTHER" id="PTHR36302:SF1">
    <property type="entry name" value="COPPER CHAPERONE PCU(A)C"/>
    <property type="match status" value="1"/>
</dbReference>
<evidence type="ECO:0000313" key="4">
    <source>
        <dbReference type="Proteomes" id="UP000029914"/>
    </source>
</evidence>
<dbReference type="PANTHER" id="PTHR36302">
    <property type="entry name" value="BLR7088 PROTEIN"/>
    <property type="match status" value="1"/>
</dbReference>
<dbReference type="PROSITE" id="PS51257">
    <property type="entry name" value="PROKAR_LIPOPROTEIN"/>
    <property type="match status" value="1"/>
</dbReference>
<dbReference type="EMBL" id="CP006764">
    <property type="protein sequence ID" value="AIT61241.1"/>
    <property type="molecule type" value="Genomic_DNA"/>
</dbReference>
<name>A0A097IGH3_9CORY</name>
<accession>A0A097IGH3</accession>
<dbReference type="RefSeq" id="WP_018023018.1">
    <property type="nucleotide sequence ID" value="NZ_AQUX01000021.1"/>
</dbReference>
<dbReference type="InterPro" id="IPR036182">
    <property type="entry name" value="PCuAC_sf"/>
</dbReference>
<dbReference type="KEGG" id="cdo:CDOO_08160"/>
<feature type="signal peptide" evidence="2">
    <location>
        <begin position="1"/>
        <end position="19"/>
    </location>
</feature>
<dbReference type="InterPro" id="IPR007410">
    <property type="entry name" value="LpqE-like"/>
</dbReference>
<feature type="chain" id="PRO_5038529804" description="Copper chaperone PCu(A)C" evidence="2">
    <location>
        <begin position="20"/>
        <end position="186"/>
    </location>
</feature>
<dbReference type="HOGENOM" id="CLU_100939_0_0_11"/>
<gene>
    <name evidence="3" type="ORF">CDOO_08160</name>
</gene>
<organism evidence="3 4">
    <name type="scientific">Corynebacterium doosanense CAU 212 = DSM 45436</name>
    <dbReference type="NCBI Taxonomy" id="558173"/>
    <lineage>
        <taxon>Bacteria</taxon>
        <taxon>Bacillati</taxon>
        <taxon>Actinomycetota</taxon>
        <taxon>Actinomycetes</taxon>
        <taxon>Mycobacteriales</taxon>
        <taxon>Corynebacteriaceae</taxon>
        <taxon>Corynebacterium</taxon>
    </lineage>
</organism>
<sequence>MLNRTVLIASAAAAALALAACSPPNENPSSDTAAPSTTSETAQAQSQAVTFTDGVVREKGEDSDMTAIFGTLTNDSDEDVEVTGFSTSLDAPMNQIHETVDGTMRERTSPLVIPAGESVTLAPGGDHFMVMGHEPMLMAGDVVDLTIQLASGNEVTVKDVPVRTMGAGHENYGEGAESTEMTGHQH</sequence>
<dbReference type="Gene3D" id="2.60.40.1890">
    <property type="entry name" value="PCu(A)C copper chaperone"/>
    <property type="match status" value="1"/>
</dbReference>
<evidence type="ECO:0000256" key="2">
    <source>
        <dbReference type="SAM" id="SignalP"/>
    </source>
</evidence>
<proteinExistence type="predicted"/>
<feature type="region of interest" description="Disordered" evidence="1">
    <location>
        <begin position="167"/>
        <end position="186"/>
    </location>
</feature>
<dbReference type="OrthoDB" id="9796962at2"/>
<keyword evidence="2" id="KW-0732">Signal</keyword>
<evidence type="ECO:0000313" key="3">
    <source>
        <dbReference type="EMBL" id="AIT61241.1"/>
    </source>
</evidence>
<evidence type="ECO:0008006" key="5">
    <source>
        <dbReference type="Google" id="ProtNLM"/>
    </source>
</evidence>